<keyword evidence="2" id="KW-1185">Reference proteome</keyword>
<sequence>MNDDRPPFSLPYIKLMMQQALNRLICMAFLVSFFISYPADILSAEGKTPLQISVKDINGRPLPCRIHLKNERGEPQKALGQPFWHDHFVCSGTIRMNVPPGKYTWEIERGPEYERKSGDIKVVADKVAAFDVTLKRIASLRDEGWYSADLHVHRPVDEIERLILAEDLDFAPVITWWNNKNFWRKNKVPQKITTQLDGRRFYNIMAGEDEREGGALLYFGLKQPLDLSVKSREVPSSMFFAELAQKKNQEVWIDIEKPFWWDVPVWLASGQMDSIGLANNHMCRSEMLDMEAWGKPRDRRRLGDVRGNGFWTQELYYHILNSGMRIPPSAGSASGVLRNPVGYNRVYVYLGRENSEKESVGQETNKHAEVFTRETWFESLSRGRCFVTNGPLLRVTANEQLPGATLKLSGDQGTPIKFSVKLTSNDRVPALEVIHNGRAIKTIECSNEREQQKTIAFNVTEPGWFLVRAITDVKNTFRFASTAPWYIESETEPFRGSRQSAQFFLDWVNERIGRIKSNVKDERELRKVLVWQEKAREFWKQKVASNKTLTSEINPE</sequence>
<proteinExistence type="predicted"/>
<dbReference type="RefSeq" id="WP_145177392.1">
    <property type="nucleotide sequence ID" value="NZ_CP037422.1"/>
</dbReference>
<dbReference type="NCBIfam" id="NF038032">
    <property type="entry name" value="CehA_McbA_metalo"/>
    <property type="match status" value="1"/>
</dbReference>
<protein>
    <submittedName>
        <fullName evidence="1">Uncharacterized protein</fullName>
    </submittedName>
</protein>
<evidence type="ECO:0000313" key="1">
    <source>
        <dbReference type="EMBL" id="QDU10093.1"/>
    </source>
</evidence>
<reference evidence="1 2" key="1">
    <citation type="submission" date="2019-03" db="EMBL/GenBank/DDBJ databases">
        <title>Deep-cultivation of Planctomycetes and their phenomic and genomic characterization uncovers novel biology.</title>
        <authorList>
            <person name="Wiegand S."/>
            <person name="Jogler M."/>
            <person name="Boedeker C."/>
            <person name="Pinto D."/>
            <person name="Vollmers J."/>
            <person name="Rivas-Marin E."/>
            <person name="Kohn T."/>
            <person name="Peeters S.H."/>
            <person name="Heuer A."/>
            <person name="Rast P."/>
            <person name="Oberbeckmann S."/>
            <person name="Bunk B."/>
            <person name="Jeske O."/>
            <person name="Meyerdierks A."/>
            <person name="Storesund J.E."/>
            <person name="Kallscheuer N."/>
            <person name="Luecker S."/>
            <person name="Lage O.M."/>
            <person name="Pohl T."/>
            <person name="Merkel B.J."/>
            <person name="Hornburger P."/>
            <person name="Mueller R.-W."/>
            <person name="Bruemmer F."/>
            <person name="Labrenz M."/>
            <person name="Spormann A.M."/>
            <person name="Op den Camp H."/>
            <person name="Overmann J."/>
            <person name="Amann R."/>
            <person name="Jetten M.S.M."/>
            <person name="Mascher T."/>
            <person name="Medema M.H."/>
            <person name="Devos D.P."/>
            <person name="Kaster A.-K."/>
            <person name="Ovreas L."/>
            <person name="Rohde M."/>
            <person name="Galperin M.Y."/>
            <person name="Jogler C."/>
        </authorList>
    </citation>
    <scope>NUCLEOTIDE SEQUENCE [LARGE SCALE GENOMIC DNA]</scope>
    <source>
        <strain evidence="1 2">V202</strain>
    </source>
</reference>
<gene>
    <name evidence="1" type="ORF">V202x_34920</name>
</gene>
<dbReference type="Proteomes" id="UP000318384">
    <property type="component" value="Chromosome"/>
</dbReference>
<dbReference type="AlphaFoldDB" id="A0A517WXW2"/>
<dbReference type="EMBL" id="CP037422">
    <property type="protein sequence ID" value="QDU10093.1"/>
    <property type="molecule type" value="Genomic_DNA"/>
</dbReference>
<accession>A0A517WXW2</accession>
<evidence type="ECO:0000313" key="2">
    <source>
        <dbReference type="Proteomes" id="UP000318384"/>
    </source>
</evidence>
<dbReference type="OrthoDB" id="232833at2"/>
<name>A0A517WXW2_9PLAN</name>
<organism evidence="1 2">
    <name type="scientific">Gimesia aquarii</name>
    <dbReference type="NCBI Taxonomy" id="2527964"/>
    <lineage>
        <taxon>Bacteria</taxon>
        <taxon>Pseudomonadati</taxon>
        <taxon>Planctomycetota</taxon>
        <taxon>Planctomycetia</taxon>
        <taxon>Planctomycetales</taxon>
        <taxon>Planctomycetaceae</taxon>
        <taxon>Gimesia</taxon>
    </lineage>
</organism>